<feature type="region of interest" description="Disordered" evidence="2">
    <location>
        <begin position="150"/>
        <end position="187"/>
    </location>
</feature>
<dbReference type="Proteomes" id="UP000694867">
    <property type="component" value="Unplaced"/>
</dbReference>
<feature type="compositionally biased region" description="Acidic residues" evidence="2">
    <location>
        <begin position="1245"/>
        <end position="1256"/>
    </location>
</feature>
<feature type="compositionally biased region" description="Basic and acidic residues" evidence="2">
    <location>
        <begin position="1289"/>
        <end position="1304"/>
    </location>
</feature>
<feature type="coiled-coil region" evidence="1">
    <location>
        <begin position="331"/>
        <end position="422"/>
    </location>
</feature>
<sequence>MVSAEVQQGSAAAVNGSLLVGNSMAGSARISCSTPTLKPGDGIRESACEPVVKLAPSEVEELHSKLTTLQEAIVKGNREKSQLEVQIVNLKSCLQDKKSATNDNEPGQLLDTLLSLLQKRADTGRGKSKSPRLDPAFASKVSKLMTLCTSDSKKEDTGQNGISSTSSHGPDQNANTNAVSPSTSQCSASVDKYQEKIKKQEETIQGLNSALSEVELILESSHCKNALLKEQLAKLDEENKRLRTASKGASDRLQPSSSSEKPLSSLVSAVIESQLRKELESVRSENDQLKQRESELDAKCADFSHQIENLTSQLAESQGSSGQGTDSQAELEKLKRENQNLVLTLSDIQHNLNRAESEIDRLKAAGGGKAMPEDPTLKNEVEALRKELQDSHSRLKDVQADLASTENERANLIKRLEDEKLVVEELRAYKVQSERILKDKSEECGRMHDESLTLKGQLETAETLCKSTETECASLKTKVKDLEERLELLEDENATLKNQECSAPPSLETEMLLEELRNDLVNARQTSDEAHQQLKGKNDRIEELETLLEKAQGNCSVQQQQNDELVKELTDEIEKLEKTHTEETTSFNQRINSLNKDKQKLDRTIEELTTSLEIEREGTRASESKIATLESKVAELEKAVKLAEEKAVESKDQLVKLQQEGQSANKAQTDLQNELRAARNELEELEARAAHAEVAKEDTRAKLRHATEENGRIMQELKAMEEEKTSLHVDLVKCRQQLCDSTQLKSNMEKMRTENNELKAAAERARKDSERLRAESEDALKQSERASAEAAKARQEAANSASAASRDREALMSEIAALSEKHLKVNSELEAIRCENKAKVEIISQMNSQTAQLKSQNSTLLQKTKEVTHEKDTLELQMSALKTEVNAKSNQTEKLSKDLRAQMSHNDNLKKQVSKLVIAVAEKEKHIAGLHSENQKLRSENQLYGEKQKGQDALINRIAALEQDVVNSKMTISKVCAEREETLRQLEELKKKHSAVLREAEVKANKALAEQKLLLEKSDKNQRALEDLKKSLDRAVSEKTIADSRCRASLNLSRRLEKEVQTFQKDKERFTREIDEARDNVRFLERERSELLKALGELPLMSQNLQLEIDTLRAENARLKSRNGAAASRKPNKKESLDAPIVPKQTNSPLQKKKTIFARLKGEKPETVDDSSSPVKTKIKIFETKAEESSQQAIIPPRRRGVRRSASEAEMSPAPQAKRASTDSKETPVTKKAIPKARSKTSSSTEEEEAHEEEQEEQKPTPPVKRRSNKTSSPTPPKSRGPLTPAGVKNKDTKSRQERAESVPKGRRSLIKGTPKKANVVADVASESPASGRSLRASTLVVKKASDIDAKQREQLKKRGSGTFV</sequence>
<keyword evidence="1" id="KW-0175">Coiled coil</keyword>
<feature type="region of interest" description="Disordered" evidence="2">
    <location>
        <begin position="1120"/>
        <end position="1334"/>
    </location>
</feature>
<feature type="compositionally biased region" description="Basic and acidic residues" evidence="2">
    <location>
        <begin position="747"/>
        <end position="795"/>
    </location>
</feature>
<dbReference type="Gene3D" id="1.10.287.1490">
    <property type="match status" value="1"/>
</dbReference>
<reference evidence="4" key="1">
    <citation type="submission" date="2025-08" db="UniProtKB">
        <authorList>
            <consortium name="RefSeq"/>
        </authorList>
    </citation>
    <scope>IDENTIFICATION</scope>
</reference>
<dbReference type="PANTHER" id="PTHR23159">
    <property type="entry name" value="CENTROSOMAL PROTEIN 2"/>
    <property type="match status" value="1"/>
</dbReference>
<dbReference type="PANTHER" id="PTHR23159:SF31">
    <property type="entry name" value="CENTROSOME-ASSOCIATED PROTEIN CEP250 ISOFORM X1"/>
    <property type="match status" value="1"/>
</dbReference>
<organism evidence="3 4">
    <name type="scientific">Galendromus occidentalis</name>
    <name type="common">western predatory mite</name>
    <dbReference type="NCBI Taxonomy" id="34638"/>
    <lineage>
        <taxon>Eukaryota</taxon>
        <taxon>Metazoa</taxon>
        <taxon>Ecdysozoa</taxon>
        <taxon>Arthropoda</taxon>
        <taxon>Chelicerata</taxon>
        <taxon>Arachnida</taxon>
        <taxon>Acari</taxon>
        <taxon>Parasitiformes</taxon>
        <taxon>Mesostigmata</taxon>
        <taxon>Gamasina</taxon>
        <taxon>Phytoseioidea</taxon>
        <taxon>Phytoseiidae</taxon>
        <taxon>Typhlodrominae</taxon>
        <taxon>Galendromus</taxon>
    </lineage>
</organism>
<name>A0AAJ7WHW4_9ACAR</name>
<gene>
    <name evidence="4" type="primary">LOC100899914</name>
</gene>
<feature type="coiled-coil region" evidence="1">
    <location>
        <begin position="864"/>
        <end position="891"/>
    </location>
</feature>
<dbReference type="RefSeq" id="XP_028966588.1">
    <property type="nucleotide sequence ID" value="XM_029110755.1"/>
</dbReference>
<accession>A0AAJ7WHW4</accession>
<dbReference type="GeneID" id="100899914"/>
<feature type="region of interest" description="Disordered" evidence="2">
    <location>
        <begin position="747"/>
        <end position="806"/>
    </location>
</feature>
<evidence type="ECO:0000256" key="2">
    <source>
        <dbReference type="SAM" id="MobiDB-lite"/>
    </source>
</evidence>
<feature type="region of interest" description="Disordered" evidence="2">
    <location>
        <begin position="243"/>
        <end position="265"/>
    </location>
</feature>
<dbReference type="KEGG" id="goe:100899914"/>
<protein>
    <submittedName>
        <fullName evidence="4">Paramyosin</fullName>
    </submittedName>
</protein>
<evidence type="ECO:0000256" key="1">
    <source>
        <dbReference type="SAM" id="Coils"/>
    </source>
</evidence>
<evidence type="ECO:0000313" key="4">
    <source>
        <dbReference type="RefSeq" id="XP_028966588.1"/>
    </source>
</evidence>
<evidence type="ECO:0000313" key="3">
    <source>
        <dbReference type="Proteomes" id="UP000694867"/>
    </source>
</evidence>
<proteinExistence type="predicted"/>
<keyword evidence="3" id="KW-1185">Reference proteome</keyword>
<feature type="compositionally biased region" description="Polar residues" evidence="2">
    <location>
        <begin position="158"/>
        <end position="187"/>
    </location>
</feature>
<feature type="compositionally biased region" description="Basic and acidic residues" evidence="2">
    <location>
        <begin position="1220"/>
        <end position="1229"/>
    </location>
</feature>
<feature type="compositionally biased region" description="Low complexity" evidence="2">
    <location>
        <begin position="255"/>
        <end position="265"/>
    </location>
</feature>